<sequence>MATTLSVSTARPNNSNNSNNPFTALGDSQQSTSPDGSTSTAHSTVICTPVASLQQSLHIYSDDDDSSSNSGSGAIPMSSMREAFGGYVPAGCDNGAPSTQKDQIPDVQRYQRLQKLTSAEFDKLHFQDTTELSAASRDYHADAALIRDSSSQSGDESSYVRHPTLVFDGSPILRASVLVDSVRDVYDEQEDREVHGFTVIPRLHHNGTNETFVESDSEDLDDHLPLDHHHQYQQHRPSVRPRSYTDIPAHRPAHDNTGGSSNNKNNNAPLRDNNRMPFFPLDWTELDWCLLF</sequence>
<dbReference type="EMBL" id="JANBPW010000779">
    <property type="protein sequence ID" value="KAJ1948306.1"/>
    <property type="molecule type" value="Genomic_DNA"/>
</dbReference>
<evidence type="ECO:0000313" key="2">
    <source>
        <dbReference type="Proteomes" id="UP001150603"/>
    </source>
</evidence>
<comment type="caution">
    <text evidence="1">The sequence shown here is derived from an EMBL/GenBank/DDBJ whole genome shotgun (WGS) entry which is preliminary data.</text>
</comment>
<evidence type="ECO:0000313" key="1">
    <source>
        <dbReference type="EMBL" id="KAJ1948306.1"/>
    </source>
</evidence>
<dbReference type="Proteomes" id="UP001150603">
    <property type="component" value="Unassembled WGS sequence"/>
</dbReference>
<accession>A0ACC1JDI5</accession>
<organism evidence="1 2">
    <name type="scientific">Linderina macrospora</name>
    <dbReference type="NCBI Taxonomy" id="4868"/>
    <lineage>
        <taxon>Eukaryota</taxon>
        <taxon>Fungi</taxon>
        <taxon>Fungi incertae sedis</taxon>
        <taxon>Zoopagomycota</taxon>
        <taxon>Kickxellomycotina</taxon>
        <taxon>Kickxellomycetes</taxon>
        <taxon>Kickxellales</taxon>
        <taxon>Kickxellaceae</taxon>
        <taxon>Linderina</taxon>
    </lineage>
</organism>
<reference evidence="1" key="1">
    <citation type="submission" date="2022-07" db="EMBL/GenBank/DDBJ databases">
        <title>Phylogenomic reconstructions and comparative analyses of Kickxellomycotina fungi.</title>
        <authorList>
            <person name="Reynolds N.K."/>
            <person name="Stajich J.E."/>
            <person name="Barry K."/>
            <person name="Grigoriev I.V."/>
            <person name="Crous P."/>
            <person name="Smith M.E."/>
        </authorList>
    </citation>
    <scope>NUCLEOTIDE SEQUENCE</scope>
    <source>
        <strain evidence="1">NRRL 5244</strain>
    </source>
</reference>
<name>A0ACC1JDI5_9FUNG</name>
<protein>
    <submittedName>
        <fullName evidence="1">Uncharacterized protein</fullName>
    </submittedName>
</protein>
<proteinExistence type="predicted"/>
<keyword evidence="2" id="KW-1185">Reference proteome</keyword>
<gene>
    <name evidence="1" type="ORF">FBU59_001657</name>
</gene>